<dbReference type="EMBL" id="LNVX01000798">
    <property type="protein sequence ID" value="OEG69217.1"/>
    <property type="molecule type" value="Genomic_DNA"/>
</dbReference>
<accession>A0A1E5IFF3</accession>
<dbReference type="GO" id="GO:0017148">
    <property type="term" value="P:negative regulation of translation"/>
    <property type="evidence" value="ECO:0007669"/>
    <property type="project" value="UniProtKB-UniRule"/>
</dbReference>
<comment type="subunit">
    <text evidence="2">Interacts with ribosomal protein uL14 (rplN).</text>
</comment>
<organism evidence="3 4">
    <name type="scientific">Endomicrobium trichonymphae</name>
    <dbReference type="NCBI Taxonomy" id="1408204"/>
    <lineage>
        <taxon>Bacteria</taxon>
        <taxon>Pseudomonadati</taxon>
        <taxon>Elusimicrobiota</taxon>
        <taxon>Endomicrobiia</taxon>
        <taxon>Endomicrobiales</taxon>
        <taxon>Endomicrobiaceae</taxon>
        <taxon>Candidatus Endomicrobiellum</taxon>
    </lineage>
</organism>
<dbReference type="InterPro" id="IPR043519">
    <property type="entry name" value="NT_sf"/>
</dbReference>
<dbReference type="Gene3D" id="3.30.460.10">
    <property type="entry name" value="Beta Polymerase, domain 2"/>
    <property type="match status" value="1"/>
</dbReference>
<dbReference type="PANTHER" id="PTHR21043">
    <property type="entry name" value="IOJAP SUPERFAMILY ORTHOLOG"/>
    <property type="match status" value="1"/>
</dbReference>
<keyword evidence="2" id="KW-0678">Repressor</keyword>
<dbReference type="GO" id="GO:0042256">
    <property type="term" value="P:cytosolic ribosome assembly"/>
    <property type="evidence" value="ECO:0007669"/>
    <property type="project" value="UniProtKB-UniRule"/>
</dbReference>
<comment type="caution">
    <text evidence="3">The sequence shown here is derived from an EMBL/GenBank/DDBJ whole genome shotgun (WGS) entry which is preliminary data.</text>
</comment>
<evidence type="ECO:0000313" key="4">
    <source>
        <dbReference type="Proteomes" id="UP000095237"/>
    </source>
</evidence>
<reference evidence="3 4" key="1">
    <citation type="submission" date="2015-11" db="EMBL/GenBank/DDBJ databases">
        <title>Evidence for parallel genomic evolution in an endosymbiosis of termite gut flagellates.</title>
        <authorList>
            <person name="Zheng H."/>
        </authorList>
    </citation>
    <scope>NUCLEOTIDE SEQUENCE [LARGE SCALE GENOMIC DNA]</scope>
    <source>
        <strain evidence="3 4">CET450</strain>
    </source>
</reference>
<dbReference type="HAMAP" id="MF_01477">
    <property type="entry name" value="Iojap_RsfS"/>
    <property type="match status" value="1"/>
</dbReference>
<evidence type="ECO:0000256" key="2">
    <source>
        <dbReference type="HAMAP-Rule" id="MF_01477"/>
    </source>
</evidence>
<protein>
    <recommendedName>
        <fullName evidence="2">Ribosomal silencing factor RsfS</fullName>
    </recommendedName>
</protein>
<dbReference type="PANTHER" id="PTHR21043:SF0">
    <property type="entry name" value="MITOCHONDRIAL ASSEMBLY OF RIBOSOMAL LARGE SUBUNIT PROTEIN 1"/>
    <property type="match status" value="1"/>
</dbReference>
<proteinExistence type="inferred from homology"/>
<comment type="similarity">
    <text evidence="1 2">Belongs to the Iojap/RsfS family.</text>
</comment>
<dbReference type="GO" id="GO:0005737">
    <property type="term" value="C:cytoplasm"/>
    <property type="evidence" value="ECO:0007669"/>
    <property type="project" value="UniProtKB-SubCell"/>
</dbReference>
<sequence length="146" mass="16411">MIKKKSKMAKIDFLALAVKAAEIADNKKAIDTIILDICSVTTIANYFIITTALSTPQINAISLGIENFFKEHGIKPLRKDGVSSPSWRVIDYGGIVIHVMSHGTRESYKLEKLWEKAKIIEQKILKLKSEKQIVDIKKKSVKAKKD</sequence>
<comment type="function">
    <text evidence="2">Functions as a ribosomal silencing factor. Interacts with ribosomal protein uL14 (rplN), blocking formation of intersubunit bridge B8. Prevents association of the 30S and 50S ribosomal subunits and the formation of functional ribosomes, thus repressing translation.</text>
</comment>
<gene>
    <name evidence="2" type="primary">rsfS</name>
    <name evidence="3" type="ORF">ATZ36_10760</name>
</gene>
<keyword evidence="2" id="KW-0963">Cytoplasm</keyword>
<dbReference type="Pfam" id="PF02410">
    <property type="entry name" value="RsfS"/>
    <property type="match status" value="1"/>
</dbReference>
<name>A0A1E5IFF3_ENDTX</name>
<comment type="subcellular location">
    <subcellularLocation>
        <location evidence="2">Cytoplasm</location>
    </subcellularLocation>
</comment>
<dbReference type="GO" id="GO:0043023">
    <property type="term" value="F:ribosomal large subunit binding"/>
    <property type="evidence" value="ECO:0007669"/>
    <property type="project" value="TreeGrafter"/>
</dbReference>
<evidence type="ECO:0000313" key="3">
    <source>
        <dbReference type="EMBL" id="OEG69217.1"/>
    </source>
</evidence>
<dbReference type="NCBIfam" id="TIGR00090">
    <property type="entry name" value="rsfS_iojap_ybeB"/>
    <property type="match status" value="1"/>
</dbReference>
<keyword evidence="2" id="KW-0810">Translation regulation</keyword>
<dbReference type="Proteomes" id="UP000095237">
    <property type="component" value="Unassembled WGS sequence"/>
</dbReference>
<dbReference type="AlphaFoldDB" id="A0A1E5IFF3"/>
<dbReference type="GO" id="GO:0090071">
    <property type="term" value="P:negative regulation of ribosome biogenesis"/>
    <property type="evidence" value="ECO:0007669"/>
    <property type="project" value="UniProtKB-UniRule"/>
</dbReference>
<dbReference type="InterPro" id="IPR004394">
    <property type="entry name" value="Iojap/RsfS/C7orf30"/>
</dbReference>
<dbReference type="SUPFAM" id="SSF81301">
    <property type="entry name" value="Nucleotidyltransferase"/>
    <property type="match status" value="1"/>
</dbReference>
<evidence type="ECO:0000256" key="1">
    <source>
        <dbReference type="ARBA" id="ARBA00010574"/>
    </source>
</evidence>
<keyword evidence="4" id="KW-1185">Reference proteome</keyword>